<dbReference type="EMBL" id="RIBY02000413">
    <property type="protein sequence ID" value="KAH9843245.1"/>
    <property type="molecule type" value="Genomic_DNA"/>
</dbReference>
<dbReference type="InterPro" id="IPR014729">
    <property type="entry name" value="Rossmann-like_a/b/a_fold"/>
</dbReference>
<dbReference type="GO" id="GO:0004140">
    <property type="term" value="F:dephospho-CoA kinase activity"/>
    <property type="evidence" value="ECO:0007669"/>
    <property type="project" value="TreeGrafter"/>
</dbReference>
<accession>A0A9W7W5T2</accession>
<proteinExistence type="predicted"/>
<organism evidence="1 2">
    <name type="scientific">Teratosphaeria destructans</name>
    <dbReference type="NCBI Taxonomy" id="418781"/>
    <lineage>
        <taxon>Eukaryota</taxon>
        <taxon>Fungi</taxon>
        <taxon>Dikarya</taxon>
        <taxon>Ascomycota</taxon>
        <taxon>Pezizomycotina</taxon>
        <taxon>Dothideomycetes</taxon>
        <taxon>Dothideomycetidae</taxon>
        <taxon>Mycosphaerellales</taxon>
        <taxon>Teratosphaeriaceae</taxon>
        <taxon>Teratosphaeria</taxon>
    </lineage>
</organism>
<reference evidence="1 2" key="2">
    <citation type="journal article" date="2021" name="Curr. Genet.">
        <title>Genetic response to nitrogen starvation in the aggressive Eucalyptus foliar pathogen Teratosphaeria destructans.</title>
        <authorList>
            <person name="Havenga M."/>
            <person name="Wingfield B.D."/>
            <person name="Wingfield M.J."/>
            <person name="Dreyer L.L."/>
            <person name="Roets F."/>
            <person name="Aylward J."/>
        </authorList>
    </citation>
    <scope>NUCLEOTIDE SEQUENCE [LARGE SCALE GENOMIC DNA]</scope>
    <source>
        <strain evidence="1">CMW44962</strain>
    </source>
</reference>
<dbReference type="OrthoDB" id="330671at2759"/>
<sequence>MTDQLPPRFILFLPPCPSPPTLASLKAAFGSTLVEVLKEVAKQSEDTPKAAILEIALAVPILVGSQHTARSTLFHSVQKVVAGIYKLICVIAARDEINVEDDDGVDARVLLVAWSPDGSAERQQRLEPYGPIIDLEGLAHSGRQWQYAFGVESEAGEAMVRAFVAAKGSGGNVGWVEGGPIMKSATDTSTQSDGTAPSQQLGKRKHYHIATGGTFDHIHIGHKLLLTMFVFAFDDPFPDSIPERTATVGITGDPLLTKKQHAEVLESWSRRAEATKDFIDSIINFTTTPPALSHRNAPGPNGKALDVTYPTHPSLHSTWTIKLTELQDPSGPPITEEKISAIVLSAETRAGGQAINEKRAERGWEGLEMFEVVVLDAEEDEEVKEGFEGKVSSTAIRERLVRKMGRGGTSSL</sequence>
<dbReference type="GO" id="GO:0016779">
    <property type="term" value="F:nucleotidyltransferase activity"/>
    <property type="evidence" value="ECO:0007669"/>
    <property type="project" value="UniProtKB-KW"/>
</dbReference>
<reference evidence="1 2" key="1">
    <citation type="journal article" date="2018" name="IMA Fungus">
        <title>IMA Genome-F 10: Nine draft genome sequences of Claviceps purpurea s.lat., including C. arundinis, C. humidiphila, and C. cf. spartinae, pseudomolecules for the pitch canker pathogen Fusarium circinatum, draft genome of Davidsoniella eucalypti, Grosmannia galeiformis, Quambalaria eucalypti, and Teratosphaeria destructans.</title>
        <authorList>
            <person name="Wingfield B.D."/>
            <person name="Liu M."/>
            <person name="Nguyen H.D."/>
            <person name="Lane F.A."/>
            <person name="Morgan S.W."/>
            <person name="De Vos L."/>
            <person name="Wilken P.M."/>
            <person name="Duong T.A."/>
            <person name="Aylward J."/>
            <person name="Coetzee M.P."/>
            <person name="Dadej K."/>
            <person name="De Beer Z.W."/>
            <person name="Findlay W."/>
            <person name="Havenga M."/>
            <person name="Kolarik M."/>
            <person name="Menzies J.G."/>
            <person name="Naidoo K."/>
            <person name="Pochopski O."/>
            <person name="Shoukouhi P."/>
            <person name="Santana Q.C."/>
            <person name="Seifert K.A."/>
            <person name="Soal N."/>
            <person name="Steenkamp E.T."/>
            <person name="Tatham C.T."/>
            <person name="van der Nest M.A."/>
            <person name="Wingfield M.J."/>
        </authorList>
    </citation>
    <scope>NUCLEOTIDE SEQUENCE [LARGE SCALE GENOMIC DNA]</scope>
    <source>
        <strain evidence="1">CMW44962</strain>
    </source>
</reference>
<protein>
    <submittedName>
        <fullName evidence="1">Pantetheine-phosphate adenylyltransferase family protein</fullName>
    </submittedName>
</protein>
<dbReference type="PANTHER" id="PTHR10695">
    <property type="entry name" value="DEPHOSPHO-COA KINASE-RELATED"/>
    <property type="match status" value="1"/>
</dbReference>
<dbReference type="Proteomes" id="UP001138500">
    <property type="component" value="Unassembled WGS sequence"/>
</dbReference>
<keyword evidence="1" id="KW-0548">Nucleotidyltransferase</keyword>
<gene>
    <name evidence="1" type="ORF">Tdes44962_MAKER07565</name>
</gene>
<keyword evidence="2" id="KW-1185">Reference proteome</keyword>
<comment type="caution">
    <text evidence="1">The sequence shown here is derived from an EMBL/GenBank/DDBJ whole genome shotgun (WGS) entry which is preliminary data.</text>
</comment>
<name>A0A9W7W5T2_9PEZI</name>
<dbReference type="AlphaFoldDB" id="A0A9W7W5T2"/>
<evidence type="ECO:0000313" key="1">
    <source>
        <dbReference type="EMBL" id="KAH9843245.1"/>
    </source>
</evidence>
<keyword evidence="1" id="KW-0808">Transferase</keyword>
<dbReference type="PANTHER" id="PTHR10695:SF46">
    <property type="entry name" value="BIFUNCTIONAL COENZYME A SYNTHASE-RELATED"/>
    <property type="match status" value="1"/>
</dbReference>
<evidence type="ECO:0000313" key="2">
    <source>
        <dbReference type="Proteomes" id="UP001138500"/>
    </source>
</evidence>
<dbReference type="Gene3D" id="3.40.50.620">
    <property type="entry name" value="HUPs"/>
    <property type="match status" value="1"/>
</dbReference>
<dbReference type="SUPFAM" id="SSF52374">
    <property type="entry name" value="Nucleotidylyl transferase"/>
    <property type="match status" value="1"/>
</dbReference>
<dbReference type="GO" id="GO:0015937">
    <property type="term" value="P:coenzyme A biosynthetic process"/>
    <property type="evidence" value="ECO:0007669"/>
    <property type="project" value="TreeGrafter"/>
</dbReference>